<dbReference type="InterPro" id="IPR000392">
    <property type="entry name" value="NifH/frxC"/>
</dbReference>
<keyword evidence="8 13" id="KW-0067">ATP-binding</keyword>
<dbReference type="Gene3D" id="3.40.50.12380">
    <property type="entry name" value="Nitrogenase MoFe cofactor biosynthesis protein NifE, C-terminal"/>
    <property type="match status" value="1"/>
</dbReference>
<gene>
    <name evidence="15" type="ORF">NVS47_11090</name>
</gene>
<dbReference type="RefSeq" id="WP_257913469.1">
    <property type="nucleotide sequence ID" value="NZ_JANPWE010000005.1"/>
</dbReference>
<evidence type="ECO:0000256" key="9">
    <source>
        <dbReference type="ARBA" id="ARBA00023004"/>
    </source>
</evidence>
<comment type="subunit">
    <text evidence="4">Homodimer.</text>
</comment>
<evidence type="ECO:0000256" key="8">
    <source>
        <dbReference type="ARBA" id="ARBA00022840"/>
    </source>
</evidence>
<dbReference type="CDD" id="cd02040">
    <property type="entry name" value="NifH"/>
    <property type="match status" value="1"/>
</dbReference>
<dbReference type="InterPro" id="IPR027417">
    <property type="entry name" value="P-loop_NTPase"/>
</dbReference>
<dbReference type="Pfam" id="PF00148">
    <property type="entry name" value="Oxidored_nitro"/>
    <property type="match status" value="1"/>
</dbReference>
<comment type="similarity">
    <text evidence="3 13">Belongs to the NifH/BchL/ChlL family.</text>
</comment>
<keyword evidence="16" id="KW-1185">Reference proteome</keyword>
<evidence type="ECO:0000256" key="7">
    <source>
        <dbReference type="ARBA" id="ARBA00022741"/>
    </source>
</evidence>
<dbReference type="InterPro" id="IPR000318">
    <property type="entry name" value="Nase_comp1_CS"/>
</dbReference>
<protein>
    <recommendedName>
        <fullName evidence="5">nitrogenase</fullName>
        <ecNumber evidence="5">1.18.6.1</ecNumber>
    </recommendedName>
</protein>
<evidence type="ECO:0000256" key="4">
    <source>
        <dbReference type="ARBA" id="ARBA00011738"/>
    </source>
</evidence>
<keyword evidence="13" id="KW-0560">Oxidoreductase</keyword>
<comment type="catalytic activity">
    <reaction evidence="12">
        <text>N2 + 8 reduced [2Fe-2S]-[ferredoxin] + 16 ATP + 16 H2O = H2 + 8 oxidized [2Fe-2S]-[ferredoxin] + 2 NH4(+) + 16 ADP + 16 phosphate + 6 H(+)</text>
        <dbReference type="Rhea" id="RHEA:21448"/>
        <dbReference type="Rhea" id="RHEA-COMP:10000"/>
        <dbReference type="Rhea" id="RHEA-COMP:10001"/>
        <dbReference type="ChEBI" id="CHEBI:15377"/>
        <dbReference type="ChEBI" id="CHEBI:15378"/>
        <dbReference type="ChEBI" id="CHEBI:17997"/>
        <dbReference type="ChEBI" id="CHEBI:18276"/>
        <dbReference type="ChEBI" id="CHEBI:28938"/>
        <dbReference type="ChEBI" id="CHEBI:30616"/>
        <dbReference type="ChEBI" id="CHEBI:33737"/>
        <dbReference type="ChEBI" id="CHEBI:33738"/>
        <dbReference type="ChEBI" id="CHEBI:43474"/>
        <dbReference type="ChEBI" id="CHEBI:456216"/>
        <dbReference type="EC" id="1.18.6.1"/>
    </reaction>
</comment>
<dbReference type="EMBL" id="JANPWE010000005">
    <property type="protein sequence ID" value="MCR6546050.1"/>
    <property type="molecule type" value="Genomic_DNA"/>
</dbReference>
<dbReference type="PANTHER" id="PTHR42864">
    <property type="entry name" value="LIGHT-INDEPENDENT PROTOCHLOROPHYLLIDE REDUCTASE IRON-SULFUR ATP-BINDING PROTEIN"/>
    <property type="match status" value="1"/>
</dbReference>
<comment type="caution">
    <text evidence="15">The sequence shown here is derived from an EMBL/GenBank/DDBJ whole genome shotgun (WGS) entry which is preliminary data.</text>
</comment>
<comment type="cofactor">
    <cofactor evidence="1">
        <name>[4Fe-4S] cluster</name>
        <dbReference type="ChEBI" id="CHEBI:49883"/>
    </cofactor>
</comment>
<evidence type="ECO:0000313" key="16">
    <source>
        <dbReference type="Proteomes" id="UP001524944"/>
    </source>
</evidence>
<keyword evidence="10 13" id="KW-0411">Iron-sulfur</keyword>
<comment type="function">
    <text evidence="2">The key enzymatic reactions in nitrogen fixation are catalyzed by the nitrogenase complex, which has 2 components: the iron protein and the molybdenum-iron protein.</text>
</comment>
<keyword evidence="11" id="KW-0535">Nitrogen fixation</keyword>
<evidence type="ECO:0000256" key="2">
    <source>
        <dbReference type="ARBA" id="ARBA00002234"/>
    </source>
</evidence>
<keyword evidence="6 13" id="KW-0479">Metal-binding</keyword>
<keyword evidence="7 13" id="KW-0547">Nucleotide-binding</keyword>
<dbReference type="SUPFAM" id="SSF52540">
    <property type="entry name" value="P-loop containing nucleoside triphosphate hydrolases"/>
    <property type="match status" value="1"/>
</dbReference>
<dbReference type="InterPro" id="IPR000510">
    <property type="entry name" value="Nase/OxRdtase_comp1"/>
</dbReference>
<evidence type="ECO:0000256" key="11">
    <source>
        <dbReference type="ARBA" id="ARBA00023231"/>
    </source>
</evidence>
<reference evidence="15 16" key="1">
    <citation type="submission" date="2022-08" db="EMBL/GenBank/DDBJ databases">
        <title>Proteogenomics of the novel Dehalobacterium formicoaceticum strain EZ94 highlights a key role of methyltransferases during anaerobic dichloromethane degradation.</title>
        <authorList>
            <person name="Wasmund K."/>
        </authorList>
    </citation>
    <scope>NUCLEOTIDE SEQUENCE [LARGE SCALE GENOMIC DNA]</scope>
    <source>
        <strain evidence="15 16">EZ94</strain>
    </source>
</reference>
<organism evidence="15 16">
    <name type="scientific">Dehalobacterium formicoaceticum</name>
    <dbReference type="NCBI Taxonomy" id="51515"/>
    <lineage>
        <taxon>Bacteria</taxon>
        <taxon>Bacillati</taxon>
        <taxon>Bacillota</taxon>
        <taxon>Clostridia</taxon>
        <taxon>Eubacteriales</taxon>
        <taxon>Peptococcaceae</taxon>
        <taxon>Dehalobacterium</taxon>
    </lineage>
</organism>
<keyword evidence="9 13" id="KW-0408">Iron</keyword>
<keyword evidence="13" id="KW-0004">4Fe-4S</keyword>
<proteinExistence type="inferred from homology"/>
<accession>A0ABT1Y5A4</accession>
<dbReference type="InterPro" id="IPR030655">
    <property type="entry name" value="NifH/chlL_CS"/>
</dbReference>
<dbReference type="Pfam" id="PF00142">
    <property type="entry name" value="Fer4_NifH"/>
    <property type="match status" value="1"/>
</dbReference>
<dbReference type="PROSITE" id="PS00090">
    <property type="entry name" value="NITROGENASE_1_2"/>
    <property type="match status" value="1"/>
</dbReference>
<evidence type="ECO:0000256" key="1">
    <source>
        <dbReference type="ARBA" id="ARBA00001966"/>
    </source>
</evidence>
<evidence type="ECO:0000256" key="3">
    <source>
        <dbReference type="ARBA" id="ARBA00005504"/>
    </source>
</evidence>
<dbReference type="PROSITE" id="PS51026">
    <property type="entry name" value="NIFH_FRXC_3"/>
    <property type="match status" value="1"/>
</dbReference>
<evidence type="ECO:0000256" key="6">
    <source>
        <dbReference type="ARBA" id="ARBA00022723"/>
    </source>
</evidence>
<evidence type="ECO:0000259" key="14">
    <source>
        <dbReference type="Pfam" id="PF00148"/>
    </source>
</evidence>
<evidence type="ECO:0000256" key="10">
    <source>
        <dbReference type="ARBA" id="ARBA00023014"/>
    </source>
</evidence>
<dbReference type="Gene3D" id="3.40.50.1980">
    <property type="entry name" value="Nitrogenase molybdenum iron protein domain"/>
    <property type="match status" value="1"/>
</dbReference>
<name>A0ABT1Y5A4_9FIRM</name>
<evidence type="ECO:0000256" key="13">
    <source>
        <dbReference type="RuleBase" id="RU003688"/>
    </source>
</evidence>
<dbReference type="SUPFAM" id="SSF53807">
    <property type="entry name" value="Helical backbone' metal receptor"/>
    <property type="match status" value="1"/>
</dbReference>
<dbReference type="EC" id="1.18.6.1" evidence="5"/>
<feature type="domain" description="Nitrogenase/oxidoreductase component 1" evidence="14">
    <location>
        <begin position="318"/>
        <end position="715"/>
    </location>
</feature>
<dbReference type="PRINTS" id="PR00091">
    <property type="entry name" value="NITROGNASEII"/>
</dbReference>
<dbReference type="PROSITE" id="PS00746">
    <property type="entry name" value="NIFH_FRXC_1"/>
    <property type="match status" value="1"/>
</dbReference>
<dbReference type="PROSITE" id="PS00692">
    <property type="entry name" value="NIFH_FRXC_2"/>
    <property type="match status" value="1"/>
</dbReference>
<evidence type="ECO:0000313" key="15">
    <source>
        <dbReference type="EMBL" id="MCR6546050.1"/>
    </source>
</evidence>
<evidence type="ECO:0000256" key="5">
    <source>
        <dbReference type="ARBA" id="ARBA00012773"/>
    </source>
</evidence>
<dbReference type="Proteomes" id="UP001524944">
    <property type="component" value="Unassembled WGS sequence"/>
</dbReference>
<dbReference type="PANTHER" id="PTHR42864:SF2">
    <property type="entry name" value="LIGHT-INDEPENDENT PROTOCHLOROPHYLLIDE REDUCTASE IRON-SULFUR ATP-BINDING PROTEIN"/>
    <property type="match status" value="1"/>
</dbReference>
<evidence type="ECO:0000256" key="12">
    <source>
        <dbReference type="ARBA" id="ARBA00047967"/>
    </source>
</evidence>
<sequence length="736" mass="81437">MKKVAIYGKGGIGKSTICANISAALSQADRHVLQIGCDPKHDSTRLLLKGQKIQTVLDYLKNTNPMDYQLSDILGTGFGGVDCIEAGGPEPGVGCAGRGILSTFELLNALNLQKRAYDLMLYDVLGDVVCGGFAVPIREEYADEIYIVTSGEFMSLYAANNILRGIKNYDYGKKRVAGLIWNMRNVQGEKERVEGFAQAVELPVFAVIPRRDEFALGEKTGQTIVEGWSHSPLAGIFKELAKKIILGPPLYAAKPLTDEELEKIVLGLEQSPILKKPEQREDVAPSEIMEGAEVPSTDLDDDQYFSKSIVSQEPLRGCAFNGAVTMSVHVQDAIVVAHGPKSCTYITYQGVTSCGRRGLFERGSLLPVSIAPNLMSTKMDEKTMVFGGAQLLKGKVEEAKRDQPKAVILVSTCPSGIIGDDLTAMAALEEEDLPVIPIVTDGNIGGDYLQGMILAYLNIAKALIDREASPLPDTVNIISEKVVAKNTPDNFTAITDLLTPLGITVNCRYLCETTVDQIRNFMRAPLNILAHQDYTGRLLKRFFQKEYGAVFLDDPFPIGFYETKNWLAKVADFFHKTHLLPQVIADNEAVYRREIEALKKVLKGKKLMVVAYNHQLDWLLEVALDAGMEIVKVGILDFSQDAVFVTRFGGQFPLEEKYDPRAREKDIQELRPDLFLSNYAISDLEGKVVADTIPYTPDVGFFSGLCLAKRWAKLMQINLVEGWKKDEILFQKYHTR</sequence>
<dbReference type="Gene3D" id="3.40.50.300">
    <property type="entry name" value="P-loop containing nucleotide triphosphate hydrolases"/>
    <property type="match status" value="1"/>
</dbReference>